<dbReference type="AlphaFoldDB" id="A0AAW0MUS0"/>
<gene>
    <name evidence="2" type="ORF">WMY93_032741</name>
</gene>
<feature type="region of interest" description="Disordered" evidence="1">
    <location>
        <begin position="68"/>
        <end position="89"/>
    </location>
</feature>
<proteinExistence type="predicted"/>
<feature type="compositionally biased region" description="Polar residues" evidence="1">
    <location>
        <begin position="1"/>
        <end position="17"/>
    </location>
</feature>
<reference evidence="3" key="1">
    <citation type="submission" date="2024-04" db="EMBL/GenBank/DDBJ databases">
        <title>Salinicola lusitanus LLJ914,a marine bacterium isolated from the Okinawa Trough.</title>
        <authorList>
            <person name="Li J."/>
        </authorList>
    </citation>
    <scope>NUCLEOTIDE SEQUENCE [LARGE SCALE GENOMIC DNA]</scope>
</reference>
<organism evidence="2 3">
    <name type="scientific">Mugilogobius chulae</name>
    <name type="common">yellowstripe goby</name>
    <dbReference type="NCBI Taxonomy" id="88201"/>
    <lineage>
        <taxon>Eukaryota</taxon>
        <taxon>Metazoa</taxon>
        <taxon>Chordata</taxon>
        <taxon>Craniata</taxon>
        <taxon>Vertebrata</taxon>
        <taxon>Euteleostomi</taxon>
        <taxon>Actinopterygii</taxon>
        <taxon>Neopterygii</taxon>
        <taxon>Teleostei</taxon>
        <taxon>Neoteleostei</taxon>
        <taxon>Acanthomorphata</taxon>
        <taxon>Gobiaria</taxon>
        <taxon>Gobiiformes</taxon>
        <taxon>Gobioidei</taxon>
        <taxon>Gobiidae</taxon>
        <taxon>Gobionellinae</taxon>
        <taxon>Mugilogobius</taxon>
    </lineage>
</organism>
<accession>A0AAW0MUS0</accession>
<evidence type="ECO:0000256" key="1">
    <source>
        <dbReference type="SAM" id="MobiDB-lite"/>
    </source>
</evidence>
<feature type="region of interest" description="Disordered" evidence="1">
    <location>
        <begin position="1"/>
        <end position="29"/>
    </location>
</feature>
<dbReference type="Proteomes" id="UP001460270">
    <property type="component" value="Unassembled WGS sequence"/>
</dbReference>
<evidence type="ECO:0000313" key="2">
    <source>
        <dbReference type="EMBL" id="KAK7880619.1"/>
    </source>
</evidence>
<comment type="caution">
    <text evidence="2">The sequence shown here is derived from an EMBL/GenBank/DDBJ whole genome shotgun (WGS) entry which is preliminary data.</text>
</comment>
<dbReference type="EMBL" id="JBBPFD010000067">
    <property type="protein sequence ID" value="KAK7880619.1"/>
    <property type="molecule type" value="Genomic_DNA"/>
</dbReference>
<protein>
    <submittedName>
        <fullName evidence="2">Uncharacterized protein</fullName>
    </submittedName>
</protein>
<sequence length="89" mass="10113">MGENYTRISVNERAQSKQLHREDEMSKNARNRRKMCAGAGRPLLLPETGVSPNIDPLRSLKRRSFRTNAHRGVIYQTRHDHASRSGAGD</sequence>
<keyword evidence="3" id="KW-1185">Reference proteome</keyword>
<evidence type="ECO:0000313" key="3">
    <source>
        <dbReference type="Proteomes" id="UP001460270"/>
    </source>
</evidence>
<name>A0AAW0MUS0_9GOBI</name>
<feature type="non-terminal residue" evidence="2">
    <location>
        <position position="89"/>
    </location>
</feature>